<dbReference type="GO" id="GO:0006772">
    <property type="term" value="P:thiamine metabolic process"/>
    <property type="evidence" value="ECO:0007669"/>
    <property type="project" value="InterPro"/>
</dbReference>
<dbReference type="PANTHER" id="PTHR13622:SF8">
    <property type="entry name" value="THIAMIN PYROPHOSPHOKINASE 1"/>
    <property type="match status" value="1"/>
</dbReference>
<keyword evidence="2" id="KW-0547">Nucleotide-binding</keyword>
<dbReference type="GO" id="GO:0004788">
    <property type="term" value="F:thiamine diphosphokinase activity"/>
    <property type="evidence" value="ECO:0007669"/>
    <property type="project" value="InterPro"/>
</dbReference>
<evidence type="ECO:0000313" key="8">
    <source>
        <dbReference type="EMBL" id="ORZ29270.1"/>
    </source>
</evidence>
<dbReference type="Gene3D" id="2.60.120.320">
    <property type="entry name" value="Thiamin pyrophosphokinase, thiamin-binding domain"/>
    <property type="match status" value="1"/>
</dbReference>
<evidence type="ECO:0000256" key="5">
    <source>
        <dbReference type="SAM" id="MobiDB-lite"/>
    </source>
</evidence>
<feature type="compositionally biased region" description="Low complexity" evidence="5">
    <location>
        <begin position="360"/>
        <end position="375"/>
    </location>
</feature>
<evidence type="ECO:0000313" key="9">
    <source>
        <dbReference type="Proteomes" id="UP000193411"/>
    </source>
</evidence>
<dbReference type="SUPFAM" id="SSF63862">
    <property type="entry name" value="Thiamin pyrophosphokinase, substrate-binding domain"/>
    <property type="match status" value="1"/>
</dbReference>
<dbReference type="Proteomes" id="UP000193411">
    <property type="component" value="Unassembled WGS sequence"/>
</dbReference>
<dbReference type="AlphaFoldDB" id="A0A1Y2H3X2"/>
<gene>
    <name evidence="8" type="ORF">BCR44DRAFT_35897</name>
</gene>
<dbReference type="NCBIfam" id="TIGR01378">
    <property type="entry name" value="thi_PPkinase"/>
    <property type="match status" value="1"/>
</dbReference>
<dbReference type="InterPro" id="IPR007371">
    <property type="entry name" value="TPK_catalytic"/>
</dbReference>
<dbReference type="InterPro" id="IPR007373">
    <property type="entry name" value="Thiamin_PyroPKinase_B1-bd"/>
</dbReference>
<feature type="domain" description="Thiamin pyrophosphokinase thiamin-binding" evidence="7">
    <location>
        <begin position="221"/>
        <end position="277"/>
    </location>
</feature>
<evidence type="ECO:0000256" key="2">
    <source>
        <dbReference type="ARBA" id="ARBA00022741"/>
    </source>
</evidence>
<name>A0A1Y2H3X2_9FUNG</name>
<dbReference type="STRING" id="765915.A0A1Y2H3X2"/>
<dbReference type="InterPro" id="IPR036371">
    <property type="entry name" value="TPK_B1-bd_sf"/>
</dbReference>
<dbReference type="CDD" id="cd07995">
    <property type="entry name" value="TPK"/>
    <property type="match status" value="1"/>
</dbReference>
<evidence type="ECO:0000256" key="1">
    <source>
        <dbReference type="ARBA" id="ARBA00022679"/>
    </source>
</evidence>
<keyword evidence="1" id="KW-0808">Transferase</keyword>
<dbReference type="EMBL" id="MCFL01000253">
    <property type="protein sequence ID" value="ORZ29270.1"/>
    <property type="molecule type" value="Genomic_DNA"/>
</dbReference>
<keyword evidence="9" id="KW-1185">Reference proteome</keyword>
<dbReference type="FunFam" id="2.60.120.320:FF:000001">
    <property type="entry name" value="Thiamine pyrophosphokinase"/>
    <property type="match status" value="1"/>
</dbReference>
<dbReference type="Pfam" id="PF04263">
    <property type="entry name" value="TPK_catalytic"/>
    <property type="match status" value="1"/>
</dbReference>
<dbReference type="PANTHER" id="PTHR13622">
    <property type="entry name" value="THIAMIN PYROPHOSPHOKINASE"/>
    <property type="match status" value="1"/>
</dbReference>
<dbReference type="GO" id="GO:0009229">
    <property type="term" value="P:thiamine diphosphate biosynthetic process"/>
    <property type="evidence" value="ECO:0007669"/>
    <property type="project" value="InterPro"/>
</dbReference>
<protein>
    <submittedName>
        <fullName evidence="8">Thiamin pyrophosphokinase</fullName>
    </submittedName>
</protein>
<sequence>MTPSVSVSVSASASASADDQAIMPTPSPSPPPAHACLSQPSATMQTHSLLHYLRPSTPQPRFALVVVNRPLTHLPTSLLVDLWLNAEWRLCADGGANQLYDRLAHDPALQRRLIPHIIAGDLDSVRPDVVEFYRQLGAKIHKSTCQNSTDLGKCIQHMESIERHLKIPVTLDLVILGGTDGRFDQTLGVVHSMHAIACTGRKVALLDAHNFMTVLTPATVHRLDVVHPMQGPHCGLLPVGAPTVVSTRGLVWDMERFLLSFATVISACNQVDRAYTAVDVPQEWVARSGSRVKPGQVNVTFDDLERAMATTKLASSDSANHAMTSTTGHTDERVDLTCAPTAVNAATAYALTPFTPTLPLSSSSATNSHQPSAPGASPPVSPTLLRKEPPSSTMTKSARSPSLSSLEPVPPALLEGESVSHVFVETTQPVVWTVEVNFASYAM</sequence>
<keyword evidence="4" id="KW-0067">ATP-binding</keyword>
<organism evidence="8 9">
    <name type="scientific">Catenaria anguillulae PL171</name>
    <dbReference type="NCBI Taxonomy" id="765915"/>
    <lineage>
        <taxon>Eukaryota</taxon>
        <taxon>Fungi</taxon>
        <taxon>Fungi incertae sedis</taxon>
        <taxon>Blastocladiomycota</taxon>
        <taxon>Blastocladiomycetes</taxon>
        <taxon>Blastocladiales</taxon>
        <taxon>Catenariaceae</taxon>
        <taxon>Catenaria</taxon>
    </lineage>
</organism>
<dbReference type="InterPro" id="IPR006282">
    <property type="entry name" value="Thi_PPkinase"/>
</dbReference>
<dbReference type="Gene3D" id="3.40.50.10240">
    <property type="entry name" value="Thiamin pyrophosphokinase, catalytic domain"/>
    <property type="match status" value="1"/>
</dbReference>
<dbReference type="InterPro" id="IPR036759">
    <property type="entry name" value="TPK_catalytic_sf"/>
</dbReference>
<proteinExistence type="predicted"/>
<feature type="region of interest" description="Disordered" evidence="5">
    <location>
        <begin position="360"/>
        <end position="409"/>
    </location>
</feature>
<reference evidence="8 9" key="1">
    <citation type="submission" date="2016-07" db="EMBL/GenBank/DDBJ databases">
        <title>Pervasive Adenine N6-methylation of Active Genes in Fungi.</title>
        <authorList>
            <consortium name="DOE Joint Genome Institute"/>
            <person name="Mondo S.J."/>
            <person name="Dannebaum R.O."/>
            <person name="Kuo R.C."/>
            <person name="Labutti K."/>
            <person name="Haridas S."/>
            <person name="Kuo A."/>
            <person name="Salamov A."/>
            <person name="Ahrendt S.R."/>
            <person name="Lipzen A."/>
            <person name="Sullivan W."/>
            <person name="Andreopoulos W.B."/>
            <person name="Clum A."/>
            <person name="Lindquist E."/>
            <person name="Daum C."/>
            <person name="Ramamoorthy G.K."/>
            <person name="Gryganskyi A."/>
            <person name="Culley D."/>
            <person name="Magnuson J.K."/>
            <person name="James T.Y."/>
            <person name="O'Malley M.A."/>
            <person name="Stajich J.E."/>
            <person name="Spatafora J.W."/>
            <person name="Visel A."/>
            <person name="Grigoriev I.V."/>
        </authorList>
    </citation>
    <scope>NUCLEOTIDE SEQUENCE [LARGE SCALE GENOMIC DNA]</scope>
    <source>
        <strain evidence="8 9">PL171</strain>
    </source>
</reference>
<dbReference type="GO" id="GO:0005524">
    <property type="term" value="F:ATP binding"/>
    <property type="evidence" value="ECO:0007669"/>
    <property type="project" value="UniProtKB-KW"/>
</dbReference>
<feature type="compositionally biased region" description="Polar residues" evidence="5">
    <location>
        <begin position="390"/>
        <end position="399"/>
    </location>
</feature>
<comment type="caution">
    <text evidence="8">The sequence shown here is derived from an EMBL/GenBank/DDBJ whole genome shotgun (WGS) entry which is preliminary data.</text>
</comment>
<feature type="domain" description="Thiamin pyrophosphokinase catalytic" evidence="6">
    <location>
        <begin position="81"/>
        <end position="201"/>
    </location>
</feature>
<evidence type="ECO:0000259" key="7">
    <source>
        <dbReference type="Pfam" id="PF04265"/>
    </source>
</evidence>
<evidence type="ECO:0000259" key="6">
    <source>
        <dbReference type="Pfam" id="PF04263"/>
    </source>
</evidence>
<dbReference type="Pfam" id="PF04265">
    <property type="entry name" value="TPK_B1_binding"/>
    <property type="match status" value="1"/>
</dbReference>
<dbReference type="OrthoDB" id="25149at2759"/>
<dbReference type="SUPFAM" id="SSF63999">
    <property type="entry name" value="Thiamin pyrophosphokinase, catalytic domain"/>
    <property type="match status" value="1"/>
</dbReference>
<evidence type="ECO:0000256" key="3">
    <source>
        <dbReference type="ARBA" id="ARBA00022777"/>
    </source>
</evidence>
<accession>A0A1Y2H3X2</accession>
<evidence type="ECO:0000256" key="4">
    <source>
        <dbReference type="ARBA" id="ARBA00022840"/>
    </source>
</evidence>
<keyword evidence="3 8" id="KW-0418">Kinase</keyword>
<dbReference type="GO" id="GO:0030975">
    <property type="term" value="F:thiamine binding"/>
    <property type="evidence" value="ECO:0007669"/>
    <property type="project" value="InterPro"/>
</dbReference>
<dbReference type="GO" id="GO:0016301">
    <property type="term" value="F:kinase activity"/>
    <property type="evidence" value="ECO:0007669"/>
    <property type="project" value="UniProtKB-KW"/>
</dbReference>